<proteinExistence type="predicted"/>
<evidence type="ECO:0000313" key="2">
    <source>
        <dbReference type="Proteomes" id="UP001162992"/>
    </source>
</evidence>
<name>A0ACC2E7A0_DIPCM</name>
<evidence type="ECO:0000313" key="1">
    <source>
        <dbReference type="EMBL" id="KAJ7562498.1"/>
    </source>
</evidence>
<sequence>MGVHIKLWAGSQQGTRSSVDNNHFGCCRHQGTRRHQRTQCCAHSKISRVNPPLFCKAIPFDLTETEIAFPCVMWRLPATELWKQGFLHDIRAVDSSSQLWRATHPRKQQRAMVTCWWGRKCQLMETEPRLDVD</sequence>
<gene>
    <name evidence="1" type="ORF">O6H91_03G071400</name>
</gene>
<dbReference type="Proteomes" id="UP001162992">
    <property type="component" value="Chromosome 3"/>
</dbReference>
<comment type="caution">
    <text evidence="1">The sequence shown here is derived from an EMBL/GenBank/DDBJ whole genome shotgun (WGS) entry which is preliminary data.</text>
</comment>
<reference evidence="2" key="1">
    <citation type="journal article" date="2024" name="Proc. Natl. Acad. Sci. U.S.A.">
        <title>Extraordinary preservation of gene collinearity over three hundred million years revealed in homosporous lycophytes.</title>
        <authorList>
            <person name="Li C."/>
            <person name="Wickell D."/>
            <person name="Kuo L.Y."/>
            <person name="Chen X."/>
            <person name="Nie B."/>
            <person name="Liao X."/>
            <person name="Peng D."/>
            <person name="Ji J."/>
            <person name="Jenkins J."/>
            <person name="Williams M."/>
            <person name="Shu S."/>
            <person name="Plott C."/>
            <person name="Barry K."/>
            <person name="Rajasekar S."/>
            <person name="Grimwood J."/>
            <person name="Han X."/>
            <person name="Sun S."/>
            <person name="Hou Z."/>
            <person name="He W."/>
            <person name="Dai G."/>
            <person name="Sun C."/>
            <person name="Schmutz J."/>
            <person name="Leebens-Mack J.H."/>
            <person name="Li F.W."/>
            <person name="Wang L."/>
        </authorList>
    </citation>
    <scope>NUCLEOTIDE SEQUENCE [LARGE SCALE GENOMIC DNA]</scope>
    <source>
        <strain evidence="2">cv. PW_Plant_1</strain>
    </source>
</reference>
<organism evidence="1 2">
    <name type="scientific">Diphasiastrum complanatum</name>
    <name type="common">Issler's clubmoss</name>
    <name type="synonym">Lycopodium complanatum</name>
    <dbReference type="NCBI Taxonomy" id="34168"/>
    <lineage>
        <taxon>Eukaryota</taxon>
        <taxon>Viridiplantae</taxon>
        <taxon>Streptophyta</taxon>
        <taxon>Embryophyta</taxon>
        <taxon>Tracheophyta</taxon>
        <taxon>Lycopodiopsida</taxon>
        <taxon>Lycopodiales</taxon>
        <taxon>Lycopodiaceae</taxon>
        <taxon>Lycopodioideae</taxon>
        <taxon>Diphasiastrum</taxon>
    </lineage>
</organism>
<keyword evidence="2" id="KW-1185">Reference proteome</keyword>
<dbReference type="EMBL" id="CM055094">
    <property type="protein sequence ID" value="KAJ7562498.1"/>
    <property type="molecule type" value="Genomic_DNA"/>
</dbReference>
<protein>
    <submittedName>
        <fullName evidence="1">Uncharacterized protein</fullName>
    </submittedName>
</protein>
<accession>A0ACC2E7A0</accession>